<evidence type="ECO:0000313" key="4">
    <source>
        <dbReference type="Proteomes" id="UP000001887"/>
    </source>
</evidence>
<name>D2R641_PIRSD</name>
<accession>D2R641</accession>
<proteinExistence type="predicted"/>
<gene>
    <name evidence="3" type="ordered locus">Psta_4484</name>
</gene>
<evidence type="ECO:0000259" key="2">
    <source>
        <dbReference type="Pfam" id="PF22725"/>
    </source>
</evidence>
<evidence type="ECO:0000259" key="1">
    <source>
        <dbReference type="Pfam" id="PF01408"/>
    </source>
</evidence>
<dbReference type="PROSITE" id="PS51318">
    <property type="entry name" value="TAT"/>
    <property type="match status" value="1"/>
</dbReference>
<sequence length="437" mass="48111" precursor="true">MSDASSSTPSVPATKPSRRSFLGTSAAAVAGGSIALSMVTPPAVHAAGDDILKVALIGCGGRGRQAAINAMRADKNNRLTVLCDAFPDQVADAQQQLGRALGEQFLVTNDTCFHGLDAYKQVMASDVDVVLLCTPTHFRPVHLRAAVEAGKHIFCEKPVAVDAPGIRSCLESTKMAAEKGLNLVSGLCWRYDLGVRATIDQIKSGAIGDIVAIQENYLTGTLWHRDRKPEWSDMEYQLRNWLYYTWLSGDHNVEQHIHSLDKAMWLMDDVPPVSCYGMGGRQVRTDKMWGNIYDHHAVVYEWANGVKCYAFTRQMANCGFNQTEDFVMGTKGSAQVLKHEVISEGKPWRYRGEKPSMYDVEHVELFKAIRSGTPINNGNYMCSSTMLAIMGRMATYTGEQVTWEKAMASTEDLTPPSYAWGPMEVPPVAMPGQTKFV</sequence>
<dbReference type="Gene3D" id="3.30.360.10">
    <property type="entry name" value="Dihydrodipicolinate Reductase, domain 2"/>
    <property type="match status" value="1"/>
</dbReference>
<protein>
    <submittedName>
        <fullName evidence="3">Oxidoreductase domain protein</fullName>
    </submittedName>
</protein>
<dbReference type="InterPro" id="IPR055170">
    <property type="entry name" value="GFO_IDH_MocA-like_dom"/>
</dbReference>
<dbReference type="HOGENOM" id="CLU_640667_0_0_0"/>
<dbReference type="SUPFAM" id="SSF51735">
    <property type="entry name" value="NAD(P)-binding Rossmann-fold domains"/>
    <property type="match status" value="1"/>
</dbReference>
<dbReference type="InterPro" id="IPR006311">
    <property type="entry name" value="TAT_signal"/>
</dbReference>
<reference evidence="3 4" key="1">
    <citation type="journal article" date="2009" name="Stand. Genomic Sci.">
        <title>Complete genome sequence of Pirellula staleyi type strain (ATCC 27377).</title>
        <authorList>
            <person name="Clum A."/>
            <person name="Tindall B.J."/>
            <person name="Sikorski J."/>
            <person name="Ivanova N."/>
            <person name="Mavrommatis K."/>
            <person name="Lucas S."/>
            <person name="Glavina del Rio T."/>
            <person name="Nolan M."/>
            <person name="Chen F."/>
            <person name="Tice H."/>
            <person name="Pitluck S."/>
            <person name="Cheng J.F."/>
            <person name="Chertkov O."/>
            <person name="Brettin T."/>
            <person name="Han C."/>
            <person name="Detter J.C."/>
            <person name="Kuske C."/>
            <person name="Bruce D."/>
            <person name="Goodwin L."/>
            <person name="Ovchinikova G."/>
            <person name="Pati A."/>
            <person name="Mikhailova N."/>
            <person name="Chen A."/>
            <person name="Palaniappan K."/>
            <person name="Land M."/>
            <person name="Hauser L."/>
            <person name="Chang Y.J."/>
            <person name="Jeffries C.D."/>
            <person name="Chain P."/>
            <person name="Rohde M."/>
            <person name="Goker M."/>
            <person name="Bristow J."/>
            <person name="Eisen J.A."/>
            <person name="Markowitz V."/>
            <person name="Hugenholtz P."/>
            <person name="Kyrpides N.C."/>
            <person name="Klenk H.P."/>
            <person name="Lapidus A."/>
        </authorList>
    </citation>
    <scope>NUCLEOTIDE SEQUENCE [LARGE SCALE GENOMIC DNA]</scope>
    <source>
        <strain evidence="4">ATCC 27377 / DSM 6068 / ICPB 4128</strain>
    </source>
</reference>
<dbReference type="Gene3D" id="3.40.50.720">
    <property type="entry name" value="NAD(P)-binding Rossmann-like Domain"/>
    <property type="match status" value="1"/>
</dbReference>
<organism evidence="3 4">
    <name type="scientific">Pirellula staleyi (strain ATCC 27377 / DSM 6068 / ICPB 4128)</name>
    <name type="common">Pirella staleyi</name>
    <dbReference type="NCBI Taxonomy" id="530564"/>
    <lineage>
        <taxon>Bacteria</taxon>
        <taxon>Pseudomonadati</taxon>
        <taxon>Planctomycetota</taxon>
        <taxon>Planctomycetia</taxon>
        <taxon>Pirellulales</taxon>
        <taxon>Pirellulaceae</taxon>
        <taxon>Pirellula</taxon>
    </lineage>
</organism>
<dbReference type="Pfam" id="PF01408">
    <property type="entry name" value="GFO_IDH_MocA"/>
    <property type="match status" value="1"/>
</dbReference>
<dbReference type="InterPro" id="IPR019546">
    <property type="entry name" value="TAT_signal_bac_arc"/>
</dbReference>
<dbReference type="PANTHER" id="PTHR43818:SF5">
    <property type="entry name" value="OXIDOREDUCTASE FAMILY PROTEIN"/>
    <property type="match status" value="1"/>
</dbReference>
<dbReference type="STRING" id="530564.Psta_4484"/>
<feature type="domain" description="GFO/IDH/MocA-like oxidoreductase" evidence="2">
    <location>
        <begin position="200"/>
        <end position="334"/>
    </location>
</feature>
<dbReference type="NCBIfam" id="TIGR01409">
    <property type="entry name" value="TAT_signal_seq"/>
    <property type="match status" value="1"/>
</dbReference>
<dbReference type="AlphaFoldDB" id="D2R641"/>
<dbReference type="InterPro" id="IPR000683">
    <property type="entry name" value="Gfo/Idh/MocA-like_OxRdtase_N"/>
</dbReference>
<dbReference type="eggNOG" id="COG0673">
    <property type="taxonomic scope" value="Bacteria"/>
</dbReference>
<dbReference type="Proteomes" id="UP000001887">
    <property type="component" value="Chromosome"/>
</dbReference>
<dbReference type="KEGG" id="psl:Psta_4484"/>
<dbReference type="GO" id="GO:0000166">
    <property type="term" value="F:nucleotide binding"/>
    <property type="evidence" value="ECO:0007669"/>
    <property type="project" value="InterPro"/>
</dbReference>
<dbReference type="PANTHER" id="PTHR43818">
    <property type="entry name" value="BCDNA.GH03377"/>
    <property type="match status" value="1"/>
</dbReference>
<feature type="domain" description="Gfo/Idh/MocA-like oxidoreductase N-terminal" evidence="1">
    <location>
        <begin position="52"/>
        <end position="183"/>
    </location>
</feature>
<dbReference type="Pfam" id="PF22725">
    <property type="entry name" value="GFO_IDH_MocA_C3"/>
    <property type="match status" value="1"/>
</dbReference>
<keyword evidence="4" id="KW-1185">Reference proteome</keyword>
<dbReference type="InterPro" id="IPR050463">
    <property type="entry name" value="Gfo/Idh/MocA_oxidrdct_glycsds"/>
</dbReference>
<dbReference type="EMBL" id="CP001848">
    <property type="protein sequence ID" value="ADB19126.1"/>
    <property type="molecule type" value="Genomic_DNA"/>
</dbReference>
<dbReference type="SUPFAM" id="SSF55347">
    <property type="entry name" value="Glyceraldehyde-3-phosphate dehydrogenase-like, C-terminal domain"/>
    <property type="match status" value="1"/>
</dbReference>
<dbReference type="InterPro" id="IPR036291">
    <property type="entry name" value="NAD(P)-bd_dom_sf"/>
</dbReference>
<evidence type="ECO:0000313" key="3">
    <source>
        <dbReference type="EMBL" id="ADB19126.1"/>
    </source>
</evidence>